<feature type="transmembrane region" description="Helical" evidence="1">
    <location>
        <begin position="7"/>
        <end position="30"/>
    </location>
</feature>
<keyword evidence="1" id="KW-1133">Transmembrane helix</keyword>
<proteinExistence type="predicted"/>
<reference evidence="2 3" key="1">
    <citation type="submission" date="2019-03" db="EMBL/GenBank/DDBJ databases">
        <title>Draft genome of Massilia hortus sp. nov., a novel bacterial species of the Oxalobacteraceae family.</title>
        <authorList>
            <person name="Peta V."/>
            <person name="Raths R."/>
            <person name="Bucking H."/>
        </authorList>
    </citation>
    <scope>NUCLEOTIDE SEQUENCE [LARGE SCALE GENOMIC DNA]</scope>
    <source>
        <strain evidence="2 3">ONC3</strain>
    </source>
</reference>
<sequence>MKANRLFWKLLLALALIGSAVIVFNGLGYFYRLAEWGFNEHWHFMYVAGWGFPFLAHFEIIILALLLIAPFWIFGRTRAPELYRANRKLVNSLVAFGLLLLLLALILESWLAKTYP</sequence>
<accession>A0A4Y9SSC9</accession>
<feature type="transmembrane region" description="Helical" evidence="1">
    <location>
        <begin position="50"/>
        <end position="73"/>
    </location>
</feature>
<evidence type="ECO:0000313" key="3">
    <source>
        <dbReference type="Proteomes" id="UP000297258"/>
    </source>
</evidence>
<dbReference type="EMBL" id="SPUM01000123">
    <property type="protein sequence ID" value="TFW29610.1"/>
    <property type="molecule type" value="Genomic_DNA"/>
</dbReference>
<dbReference type="OrthoDB" id="9866951at2"/>
<keyword evidence="3" id="KW-1185">Reference proteome</keyword>
<dbReference type="Proteomes" id="UP000297258">
    <property type="component" value="Unassembled WGS sequence"/>
</dbReference>
<dbReference type="RefSeq" id="WP_135191197.1">
    <property type="nucleotide sequence ID" value="NZ_SPUM01000123.1"/>
</dbReference>
<feature type="transmembrane region" description="Helical" evidence="1">
    <location>
        <begin position="93"/>
        <end position="112"/>
    </location>
</feature>
<evidence type="ECO:0000256" key="1">
    <source>
        <dbReference type="SAM" id="Phobius"/>
    </source>
</evidence>
<comment type="caution">
    <text evidence="2">The sequence shown here is derived from an EMBL/GenBank/DDBJ whole genome shotgun (WGS) entry which is preliminary data.</text>
</comment>
<gene>
    <name evidence="2" type="ORF">E4O92_18900</name>
</gene>
<keyword evidence="1" id="KW-0812">Transmembrane</keyword>
<dbReference type="AlphaFoldDB" id="A0A4Y9SSC9"/>
<keyword evidence="1" id="KW-0472">Membrane</keyword>
<protein>
    <submittedName>
        <fullName evidence="2">Uncharacterized protein</fullName>
    </submittedName>
</protein>
<name>A0A4Y9SSC9_9BURK</name>
<organism evidence="2 3">
    <name type="scientific">Massilia horti</name>
    <dbReference type="NCBI Taxonomy" id="2562153"/>
    <lineage>
        <taxon>Bacteria</taxon>
        <taxon>Pseudomonadati</taxon>
        <taxon>Pseudomonadota</taxon>
        <taxon>Betaproteobacteria</taxon>
        <taxon>Burkholderiales</taxon>
        <taxon>Oxalobacteraceae</taxon>
        <taxon>Telluria group</taxon>
        <taxon>Massilia</taxon>
    </lineage>
</organism>
<evidence type="ECO:0000313" key="2">
    <source>
        <dbReference type="EMBL" id="TFW29610.1"/>
    </source>
</evidence>